<keyword evidence="1" id="KW-0812">Transmembrane</keyword>
<feature type="transmembrane region" description="Helical" evidence="1">
    <location>
        <begin position="45"/>
        <end position="65"/>
    </location>
</feature>
<evidence type="ECO:0000256" key="1">
    <source>
        <dbReference type="SAM" id="Phobius"/>
    </source>
</evidence>
<keyword evidence="1" id="KW-1133">Transmembrane helix</keyword>
<proteinExistence type="predicted"/>
<feature type="transmembrane region" description="Helical" evidence="1">
    <location>
        <begin position="109"/>
        <end position="126"/>
    </location>
</feature>
<evidence type="ECO:0000313" key="3">
    <source>
        <dbReference type="Proteomes" id="UP001596977"/>
    </source>
</evidence>
<keyword evidence="3" id="KW-1185">Reference proteome</keyword>
<protein>
    <submittedName>
        <fullName evidence="2">DUF2306 domain-containing protein</fullName>
    </submittedName>
</protein>
<organism evidence="2 3">
    <name type="scientific">Sphingomonas canadensis</name>
    <dbReference type="NCBI Taxonomy" id="1219257"/>
    <lineage>
        <taxon>Bacteria</taxon>
        <taxon>Pseudomonadati</taxon>
        <taxon>Pseudomonadota</taxon>
        <taxon>Alphaproteobacteria</taxon>
        <taxon>Sphingomonadales</taxon>
        <taxon>Sphingomonadaceae</taxon>
        <taxon>Sphingomonas</taxon>
    </lineage>
</organism>
<dbReference type="Pfam" id="PF10067">
    <property type="entry name" value="DUF2306"/>
    <property type="match status" value="1"/>
</dbReference>
<reference evidence="3" key="1">
    <citation type="journal article" date="2019" name="Int. J. Syst. Evol. Microbiol.">
        <title>The Global Catalogue of Microorganisms (GCM) 10K type strain sequencing project: providing services to taxonomists for standard genome sequencing and annotation.</title>
        <authorList>
            <consortium name="The Broad Institute Genomics Platform"/>
            <consortium name="The Broad Institute Genome Sequencing Center for Infectious Disease"/>
            <person name="Wu L."/>
            <person name="Ma J."/>
        </authorList>
    </citation>
    <scope>NUCLEOTIDE SEQUENCE [LARGE SCALE GENOMIC DNA]</scope>
    <source>
        <strain evidence="3">CCUG 62982</strain>
    </source>
</reference>
<dbReference type="RefSeq" id="WP_264943258.1">
    <property type="nucleotide sequence ID" value="NZ_JAPDRA010000002.1"/>
</dbReference>
<dbReference type="InterPro" id="IPR018750">
    <property type="entry name" value="DUF2306_membrane"/>
</dbReference>
<name>A0ABW3H442_9SPHN</name>
<accession>A0ABW3H442</accession>
<gene>
    <name evidence="2" type="ORF">ACFQ1E_06290</name>
</gene>
<sequence length="207" mass="23283">MSLPRWLGPAFWGAVAIAALWYLAGDLWRIGAERPYSGEPREPGYLGHVVTAAPLVLIAPLQFVGALRRARPGLHRALGQVFLGAAMLSGLFAIWLGATMPHEGTQLPLMLFGLVWIGFCAIAWQAARRRDFATHRAFAIRSFAIATSFLLLHLMQDWEDRLFWFLESPELRYASRGWLAFVLPLLAAEAYLGWWPAARRVFRGPRE</sequence>
<feature type="transmembrane region" description="Helical" evidence="1">
    <location>
        <begin position="176"/>
        <end position="197"/>
    </location>
</feature>
<feature type="transmembrane region" description="Helical" evidence="1">
    <location>
        <begin position="7"/>
        <end position="25"/>
    </location>
</feature>
<feature type="transmembrane region" description="Helical" evidence="1">
    <location>
        <begin position="138"/>
        <end position="156"/>
    </location>
</feature>
<feature type="transmembrane region" description="Helical" evidence="1">
    <location>
        <begin position="77"/>
        <end position="97"/>
    </location>
</feature>
<keyword evidence="1" id="KW-0472">Membrane</keyword>
<evidence type="ECO:0000313" key="2">
    <source>
        <dbReference type="EMBL" id="MFD0945942.1"/>
    </source>
</evidence>
<dbReference type="EMBL" id="JBHTJG010000002">
    <property type="protein sequence ID" value="MFD0945942.1"/>
    <property type="molecule type" value="Genomic_DNA"/>
</dbReference>
<comment type="caution">
    <text evidence="2">The sequence shown here is derived from an EMBL/GenBank/DDBJ whole genome shotgun (WGS) entry which is preliminary data.</text>
</comment>
<dbReference type="Proteomes" id="UP001596977">
    <property type="component" value="Unassembled WGS sequence"/>
</dbReference>